<sequence>MIRITEVQAFFFADDHRKVSGIQNPIRFRLEKTEFRIGLEIFLSEGFRSVRKNYWNKVERIFLETQKDFFE</sequence>
<keyword evidence="2" id="KW-1185">Reference proteome</keyword>
<proteinExistence type="predicted"/>
<comment type="caution">
    <text evidence="1">The sequence shown here is derived from an EMBL/GenBank/DDBJ whole genome shotgun (WGS) entry which is preliminary data.</text>
</comment>
<gene>
    <name evidence="1" type="ORF">EB1_25380</name>
</gene>
<reference evidence="1 2" key="1">
    <citation type="submission" date="2019-07" db="EMBL/GenBank/DDBJ databases">
        <title>Whole genome shotgun sequence of Empedobacter brevis NBRC 14943.</title>
        <authorList>
            <person name="Hosoyama A."/>
            <person name="Uohara A."/>
            <person name="Ohji S."/>
            <person name="Ichikawa N."/>
        </authorList>
    </citation>
    <scope>NUCLEOTIDE SEQUENCE [LARGE SCALE GENOMIC DNA]</scope>
    <source>
        <strain evidence="1 2">NBRC 14943</strain>
    </source>
</reference>
<protein>
    <submittedName>
        <fullName evidence="1">Uncharacterized protein</fullName>
    </submittedName>
</protein>
<dbReference type="Proteomes" id="UP000321245">
    <property type="component" value="Unassembled WGS sequence"/>
</dbReference>
<evidence type="ECO:0000313" key="1">
    <source>
        <dbReference type="EMBL" id="GEM52748.1"/>
    </source>
</evidence>
<accession>A0A511NJT4</accession>
<dbReference type="EMBL" id="BJXC01000019">
    <property type="protein sequence ID" value="GEM52748.1"/>
    <property type="molecule type" value="Genomic_DNA"/>
</dbReference>
<organism evidence="1 2">
    <name type="scientific">Empedobacter brevis NBRC 14943 = ATCC 43319</name>
    <dbReference type="NCBI Taxonomy" id="1218108"/>
    <lineage>
        <taxon>Bacteria</taxon>
        <taxon>Pseudomonadati</taxon>
        <taxon>Bacteroidota</taxon>
        <taxon>Flavobacteriia</taxon>
        <taxon>Flavobacteriales</taxon>
        <taxon>Weeksellaceae</taxon>
        <taxon>Empedobacter</taxon>
    </lineage>
</organism>
<name>A0A511NJT4_9FLAO</name>
<evidence type="ECO:0000313" key="2">
    <source>
        <dbReference type="Proteomes" id="UP000321245"/>
    </source>
</evidence>
<dbReference type="AlphaFoldDB" id="A0A511NJT4"/>